<keyword evidence="9 17" id="KW-0418">Kinase</keyword>
<evidence type="ECO:0000259" key="19">
    <source>
        <dbReference type="Pfam" id="PF00485"/>
    </source>
</evidence>
<comment type="subunit">
    <text evidence="16">Interacts with RNF19B.</text>
</comment>
<dbReference type="InterPro" id="IPR027417">
    <property type="entry name" value="P-loop_NTPase"/>
</dbReference>
<evidence type="ECO:0000313" key="21">
    <source>
        <dbReference type="Ensembl" id="ENSGACP00000028410.1"/>
    </source>
</evidence>
<proteinExistence type="inferred from homology"/>
<comment type="pathway">
    <text evidence="3 17">Pyrimidine metabolism; UMP biosynthesis via salvage pathway; UMP from uridine: step 1/1.</text>
</comment>
<comment type="function">
    <text evidence="15">May contribute to UTP accumulation needed for blast transformation and proliferation.</text>
</comment>
<keyword evidence="5" id="KW-0963">Cytoplasm</keyword>
<organism evidence="21 22">
    <name type="scientific">Gasterosteus aculeatus aculeatus</name>
    <name type="common">three-spined stickleback</name>
    <dbReference type="NCBI Taxonomy" id="481459"/>
    <lineage>
        <taxon>Eukaryota</taxon>
        <taxon>Metazoa</taxon>
        <taxon>Chordata</taxon>
        <taxon>Craniata</taxon>
        <taxon>Vertebrata</taxon>
        <taxon>Euteleostomi</taxon>
        <taxon>Actinopterygii</taxon>
        <taxon>Neopterygii</taxon>
        <taxon>Teleostei</taxon>
        <taxon>Neoteleostei</taxon>
        <taxon>Acanthomorphata</taxon>
        <taxon>Eupercaria</taxon>
        <taxon>Perciformes</taxon>
        <taxon>Cottioidei</taxon>
        <taxon>Gasterosteales</taxon>
        <taxon>Gasterosteidae</taxon>
        <taxon>Gasterosteus</taxon>
    </lineage>
</organism>
<keyword evidence="10 17" id="KW-0067">ATP-binding</keyword>
<evidence type="ECO:0000313" key="22">
    <source>
        <dbReference type="Proteomes" id="UP000007635"/>
    </source>
</evidence>
<dbReference type="InterPro" id="IPR006083">
    <property type="entry name" value="PRK/URK"/>
</dbReference>
<keyword evidence="12" id="KW-0539">Nucleus</keyword>
<evidence type="ECO:0000256" key="10">
    <source>
        <dbReference type="ARBA" id="ARBA00022840"/>
    </source>
</evidence>
<accession>A0AAQ4NP64</accession>
<comment type="catalytic activity">
    <reaction evidence="14 17">
        <text>uridine + ATP = UMP + ADP + H(+)</text>
        <dbReference type="Rhea" id="RHEA:16825"/>
        <dbReference type="ChEBI" id="CHEBI:15378"/>
        <dbReference type="ChEBI" id="CHEBI:16704"/>
        <dbReference type="ChEBI" id="CHEBI:30616"/>
        <dbReference type="ChEBI" id="CHEBI:57865"/>
        <dbReference type="ChEBI" id="CHEBI:456216"/>
        <dbReference type="EC" id="2.7.1.48"/>
    </reaction>
</comment>
<keyword evidence="7 17" id="KW-0808">Transferase</keyword>
<evidence type="ECO:0000256" key="15">
    <source>
        <dbReference type="ARBA" id="ARBA00056790"/>
    </source>
</evidence>
<dbReference type="CDD" id="cd02023">
    <property type="entry name" value="UMPK"/>
    <property type="match status" value="1"/>
</dbReference>
<feature type="region of interest" description="Disordered" evidence="18">
    <location>
        <begin position="19"/>
        <end position="116"/>
    </location>
</feature>
<dbReference type="CDD" id="cd06223">
    <property type="entry name" value="PRTases_typeI"/>
    <property type="match status" value="1"/>
</dbReference>
<dbReference type="NCBIfam" id="NF004018">
    <property type="entry name" value="PRK05480.1"/>
    <property type="match status" value="1"/>
</dbReference>
<evidence type="ECO:0000256" key="6">
    <source>
        <dbReference type="ARBA" id="ARBA00022553"/>
    </source>
</evidence>
<evidence type="ECO:0000256" key="1">
    <source>
        <dbReference type="ARBA" id="ARBA00004123"/>
    </source>
</evidence>
<dbReference type="Proteomes" id="UP000007635">
    <property type="component" value="Chromosome XVIII"/>
</dbReference>
<comment type="catalytic activity">
    <reaction evidence="13 17">
        <text>cytidine + ATP = CMP + ADP + H(+)</text>
        <dbReference type="Rhea" id="RHEA:24674"/>
        <dbReference type="ChEBI" id="CHEBI:15378"/>
        <dbReference type="ChEBI" id="CHEBI:17562"/>
        <dbReference type="ChEBI" id="CHEBI:30616"/>
        <dbReference type="ChEBI" id="CHEBI:60377"/>
        <dbReference type="ChEBI" id="CHEBI:456216"/>
        <dbReference type="EC" id="2.7.1.48"/>
    </reaction>
</comment>
<dbReference type="AlphaFoldDB" id="A0AAQ4NP64"/>
<dbReference type="EC" id="2.7.1.48" evidence="17"/>
<feature type="domain" description="Phosphoribosyltransferase" evidence="20">
    <location>
        <begin position="532"/>
        <end position="595"/>
    </location>
</feature>
<dbReference type="SUPFAM" id="SSF52540">
    <property type="entry name" value="P-loop containing nucleoside triphosphate hydrolases"/>
    <property type="match status" value="1"/>
</dbReference>
<dbReference type="Gene3D" id="3.40.50.2020">
    <property type="match status" value="2"/>
</dbReference>
<dbReference type="Pfam" id="PF00485">
    <property type="entry name" value="PRK"/>
    <property type="match status" value="1"/>
</dbReference>
<evidence type="ECO:0000256" key="16">
    <source>
        <dbReference type="ARBA" id="ARBA00065923"/>
    </source>
</evidence>
<evidence type="ECO:0000256" key="17">
    <source>
        <dbReference type="RuleBase" id="RU003825"/>
    </source>
</evidence>
<keyword evidence="22" id="KW-1185">Reference proteome</keyword>
<dbReference type="GO" id="GO:0005634">
    <property type="term" value="C:nucleus"/>
    <property type="evidence" value="ECO:0007669"/>
    <property type="project" value="UniProtKB-SubCell"/>
</dbReference>
<keyword evidence="6" id="KW-0597">Phosphoprotein</keyword>
<dbReference type="GO" id="GO:0008655">
    <property type="term" value="P:pyrimidine-containing compound salvage"/>
    <property type="evidence" value="ECO:0007669"/>
    <property type="project" value="UniProtKB-ARBA"/>
</dbReference>
<comment type="subcellular location">
    <subcellularLocation>
        <location evidence="2">Cytoplasm</location>
    </subcellularLocation>
    <subcellularLocation>
        <location evidence="1">Nucleus</location>
    </subcellularLocation>
</comment>
<evidence type="ECO:0000256" key="12">
    <source>
        <dbReference type="ARBA" id="ARBA00023242"/>
    </source>
</evidence>
<feature type="domain" description="Phosphoribosyltransferase" evidence="20">
    <location>
        <begin position="368"/>
        <end position="509"/>
    </location>
</feature>
<dbReference type="InterPro" id="IPR000764">
    <property type="entry name" value="Uridine_kinase-like"/>
</dbReference>
<evidence type="ECO:0000256" key="2">
    <source>
        <dbReference type="ARBA" id="ARBA00004496"/>
    </source>
</evidence>
<evidence type="ECO:0000256" key="7">
    <source>
        <dbReference type="ARBA" id="ARBA00022679"/>
    </source>
</evidence>
<dbReference type="GeneTree" id="ENSGT01020000230412"/>
<dbReference type="FunFam" id="3.40.50.2020:FF:000010">
    <property type="entry name" value="Uridine-cytidine kinase"/>
    <property type="match status" value="1"/>
</dbReference>
<evidence type="ECO:0000256" key="4">
    <source>
        <dbReference type="ARBA" id="ARBA00005408"/>
    </source>
</evidence>
<evidence type="ECO:0000256" key="9">
    <source>
        <dbReference type="ARBA" id="ARBA00022777"/>
    </source>
</evidence>
<keyword evidence="8 17" id="KW-0547">Nucleotide-binding</keyword>
<evidence type="ECO:0000256" key="5">
    <source>
        <dbReference type="ARBA" id="ARBA00022490"/>
    </source>
</evidence>
<evidence type="ECO:0000256" key="14">
    <source>
        <dbReference type="ARBA" id="ARBA00048909"/>
    </source>
</evidence>
<dbReference type="PANTHER" id="PTHR10285">
    <property type="entry name" value="URIDINE KINASE"/>
    <property type="match status" value="1"/>
</dbReference>
<evidence type="ECO:0000259" key="20">
    <source>
        <dbReference type="Pfam" id="PF14681"/>
    </source>
</evidence>
<evidence type="ECO:0000256" key="13">
    <source>
        <dbReference type="ARBA" id="ARBA00047436"/>
    </source>
</evidence>
<comment type="similarity">
    <text evidence="4 17">Belongs to the uridine kinase family.</text>
</comment>
<name>A0AAQ4NP64_GASAC</name>
<reference evidence="21" key="2">
    <citation type="submission" date="2025-08" db="UniProtKB">
        <authorList>
            <consortium name="Ensembl"/>
        </authorList>
    </citation>
    <scope>IDENTIFICATION</scope>
</reference>
<dbReference type="Gene3D" id="3.40.50.300">
    <property type="entry name" value="P-loop containing nucleotide triphosphate hydrolases"/>
    <property type="match status" value="1"/>
</dbReference>
<protein>
    <recommendedName>
        <fullName evidence="17">Uridine-cytidine kinase</fullName>
        <ecNumber evidence="17">2.7.1.48</ecNumber>
    </recommendedName>
</protein>
<evidence type="ECO:0000256" key="18">
    <source>
        <dbReference type="SAM" id="MobiDB-lite"/>
    </source>
</evidence>
<dbReference type="PRINTS" id="PR00988">
    <property type="entry name" value="URIDINKINASE"/>
</dbReference>
<dbReference type="InterPro" id="IPR000836">
    <property type="entry name" value="PRTase_dom"/>
</dbReference>
<reference evidence="21 22" key="1">
    <citation type="journal article" date="2021" name="G3 (Bethesda)">
        <title>Improved contiguity of the threespine stickleback genome using long-read sequencing.</title>
        <authorList>
            <person name="Nath S."/>
            <person name="Shaw D.E."/>
            <person name="White M.A."/>
        </authorList>
    </citation>
    <scope>NUCLEOTIDE SEQUENCE [LARGE SCALE GENOMIC DNA]</scope>
    <source>
        <strain evidence="21 22">Lake Benthic</strain>
    </source>
</reference>
<dbReference type="SUPFAM" id="SSF53271">
    <property type="entry name" value="PRTase-like"/>
    <property type="match status" value="2"/>
</dbReference>
<dbReference type="FunFam" id="3.40.50.300:FF:000200">
    <property type="entry name" value="Uridine-cytidine kinase"/>
    <property type="match status" value="1"/>
</dbReference>
<dbReference type="Pfam" id="PF14681">
    <property type="entry name" value="UPRTase"/>
    <property type="match status" value="2"/>
</dbReference>
<reference evidence="21" key="3">
    <citation type="submission" date="2025-09" db="UniProtKB">
        <authorList>
            <consortium name="Ensembl"/>
        </authorList>
    </citation>
    <scope>IDENTIFICATION</scope>
</reference>
<sequence>METKVQWSMKTLEKLQLLSDSDPQLLDPRAETGDQPCDSRAGRAVMETQSGDCNVKPDEQQTGGGVEAVRSRSHSGSGDDSTDRAPRCPLTPSISPRKQPASKSKTEPPLLRTNKRTIYTAGRPPWYNVTGTTFKEAFVIGLCGGSASGKTTVANKIIEALDVPWVVLLSMDSFYKVLNKDEQELAAKNEYNFDHPDAFDFELLVSVLRKLKKGKSIKVPVYDFTSHCRRKEWKKVYGANVVIFEGILAFANKELLKLLDMKVFVDTDSDVRLIRRLKRDISQRGRNIGGIIKQYNKFVKPAFEQYIEPTVQSADIVVPRGGENFVALDLIVQHVHSQLEKREITVRSALASAHQGQPLPRTLSVMESTPQVHGMHTIIRNKDTNRDEFIFYSKRLMRLLIEHALSFLPLTPVSVETPQGGVYEGKRLSGKRITGVSILRAGETMEPALMAVCKDIRLGKILIQTNHDTEEPELHYLRLPKDISEDYVFLMDSTVSTGAAALMAVRVLLVGRFLINRWLWRSDGELFLSLLLKDHDVAEDKIFLLSLLMAETGVHSVAYAFPEVRIITTAVDKEVNDQFHIIPGIGNFGDRYFGTDAASARSESGEGMDL</sequence>
<dbReference type="InterPro" id="IPR029057">
    <property type="entry name" value="PRTase-like"/>
</dbReference>
<dbReference type="NCBIfam" id="TIGR00235">
    <property type="entry name" value="udk"/>
    <property type="match status" value="1"/>
</dbReference>
<keyword evidence="11" id="KW-0832">Ubl conjugation</keyword>
<dbReference type="Ensembl" id="ENSGACT00000072995.1">
    <property type="protein sequence ID" value="ENSGACP00000028410.1"/>
    <property type="gene ID" value="ENSGACG00000012161.2"/>
</dbReference>
<evidence type="ECO:0000256" key="11">
    <source>
        <dbReference type="ARBA" id="ARBA00022843"/>
    </source>
</evidence>
<evidence type="ECO:0000256" key="8">
    <source>
        <dbReference type="ARBA" id="ARBA00022741"/>
    </source>
</evidence>
<comment type="pathway">
    <text evidence="17">Pyrimidine metabolism; CTP biosynthesis via salvage pathway; CTP from cytidine: step 1/3.</text>
</comment>
<dbReference type="GO" id="GO:0005737">
    <property type="term" value="C:cytoplasm"/>
    <property type="evidence" value="ECO:0007669"/>
    <property type="project" value="UniProtKB-SubCell"/>
</dbReference>
<feature type="domain" description="Phosphoribulokinase/uridine kinase" evidence="19">
    <location>
        <begin position="139"/>
        <end position="326"/>
    </location>
</feature>
<dbReference type="GO" id="GO:0004849">
    <property type="term" value="F:uridine kinase activity"/>
    <property type="evidence" value="ECO:0007669"/>
    <property type="project" value="UniProtKB-EC"/>
</dbReference>
<dbReference type="GO" id="GO:0005524">
    <property type="term" value="F:ATP binding"/>
    <property type="evidence" value="ECO:0007669"/>
    <property type="project" value="UniProtKB-KW"/>
</dbReference>
<evidence type="ECO:0000256" key="3">
    <source>
        <dbReference type="ARBA" id="ARBA00004690"/>
    </source>
</evidence>